<comment type="caution">
    <text evidence="1">The sequence shown here is derived from an EMBL/GenBank/DDBJ whole genome shotgun (WGS) entry which is preliminary data.</text>
</comment>
<reference evidence="1 2" key="1">
    <citation type="submission" date="2018-08" db="EMBL/GenBank/DDBJ databases">
        <title>Genomic Encyclopedia of Archaeal and Bacterial Type Strains, Phase II (KMG-II): from individual species to whole genera.</title>
        <authorList>
            <person name="Goeker M."/>
        </authorList>
    </citation>
    <scope>NUCLEOTIDE SEQUENCE [LARGE SCALE GENOMIC DNA]</scope>
    <source>
        <strain evidence="1 2">DSM 15986</strain>
    </source>
</reference>
<dbReference type="Proteomes" id="UP000256405">
    <property type="component" value="Unassembled WGS sequence"/>
</dbReference>
<evidence type="ECO:0000313" key="2">
    <source>
        <dbReference type="Proteomes" id="UP000256405"/>
    </source>
</evidence>
<organism evidence="1 2">
    <name type="scientific">Algoriphagus antarcticus</name>
    <dbReference type="NCBI Taxonomy" id="238540"/>
    <lineage>
        <taxon>Bacteria</taxon>
        <taxon>Pseudomonadati</taxon>
        <taxon>Bacteroidota</taxon>
        <taxon>Cytophagia</taxon>
        <taxon>Cytophagales</taxon>
        <taxon>Cyclobacteriaceae</taxon>
        <taxon>Algoriphagus</taxon>
    </lineage>
</organism>
<gene>
    <name evidence="1" type="ORF">C8N25_10831</name>
</gene>
<sequence>MTQLIPYKVYKLFSKNVFKHRFQTGPESSPNKVYSENTLIRYCHSATINSQIPTQAFDKDCDDRYFGHCKINSDMFL</sequence>
<protein>
    <submittedName>
        <fullName evidence="1">Uncharacterized protein</fullName>
    </submittedName>
</protein>
<dbReference type="EMBL" id="QUNF01000008">
    <property type="protein sequence ID" value="REG88598.1"/>
    <property type="molecule type" value="Genomic_DNA"/>
</dbReference>
<dbReference type="AlphaFoldDB" id="A0A3E0DVG8"/>
<keyword evidence="2" id="KW-1185">Reference proteome</keyword>
<proteinExistence type="predicted"/>
<accession>A0A3E0DVG8</accession>
<name>A0A3E0DVG8_9BACT</name>
<evidence type="ECO:0000313" key="1">
    <source>
        <dbReference type="EMBL" id="REG88598.1"/>
    </source>
</evidence>